<dbReference type="PRINTS" id="PR00344">
    <property type="entry name" value="BCTRLSENSOR"/>
</dbReference>
<dbReference type="Gene3D" id="1.10.287.130">
    <property type="match status" value="1"/>
</dbReference>
<keyword evidence="7" id="KW-0067">ATP-binding</keyword>
<keyword evidence="6" id="KW-0418">Kinase</keyword>
<dbReference type="InterPro" id="IPR036097">
    <property type="entry name" value="HisK_dim/P_sf"/>
</dbReference>
<evidence type="ECO:0000259" key="16">
    <source>
        <dbReference type="PROSITE" id="PS50112"/>
    </source>
</evidence>
<feature type="domain" description="Response regulatory" evidence="15">
    <location>
        <begin position="883"/>
        <end position="1002"/>
    </location>
</feature>
<accession>A0A7H9BL57</accession>
<dbReference type="Pfam" id="PF08447">
    <property type="entry name" value="PAS_3"/>
    <property type="match status" value="1"/>
</dbReference>
<dbReference type="Proteomes" id="UP000509597">
    <property type="component" value="Chromosome"/>
</dbReference>
<dbReference type="InterPro" id="IPR004358">
    <property type="entry name" value="Sig_transdc_His_kin-like_C"/>
</dbReference>
<evidence type="ECO:0000259" key="17">
    <source>
        <dbReference type="PROSITE" id="PS50113"/>
    </source>
</evidence>
<dbReference type="FunFam" id="3.30.565.10:FF:000010">
    <property type="entry name" value="Sensor histidine kinase RcsC"/>
    <property type="match status" value="1"/>
</dbReference>
<dbReference type="Pfam" id="PF00072">
    <property type="entry name" value="Response_reg"/>
    <property type="match status" value="2"/>
</dbReference>
<feature type="domain" description="Histidine kinase" evidence="14">
    <location>
        <begin position="499"/>
        <end position="720"/>
    </location>
</feature>
<comment type="function">
    <text evidence="9">Member of the two-component regulatory system BvgS/BvgA. Phosphorylates BvgA via a four-step phosphorelay in response to environmental signals.</text>
</comment>
<dbReference type="CDD" id="cd17546">
    <property type="entry name" value="REC_hyHK_CKI1_RcsC-like"/>
    <property type="match status" value="2"/>
</dbReference>
<dbReference type="CDD" id="cd00130">
    <property type="entry name" value="PAS"/>
    <property type="match status" value="1"/>
</dbReference>
<dbReference type="SMART" id="SM00387">
    <property type="entry name" value="HATPase_c"/>
    <property type="match status" value="1"/>
</dbReference>
<evidence type="ECO:0000256" key="2">
    <source>
        <dbReference type="ARBA" id="ARBA00012438"/>
    </source>
</evidence>
<dbReference type="InterPro" id="IPR003594">
    <property type="entry name" value="HATPase_dom"/>
</dbReference>
<dbReference type="SMART" id="SM00065">
    <property type="entry name" value="GAF"/>
    <property type="match status" value="1"/>
</dbReference>
<evidence type="ECO:0000256" key="6">
    <source>
        <dbReference type="ARBA" id="ARBA00022777"/>
    </source>
</evidence>
<dbReference type="InterPro" id="IPR036890">
    <property type="entry name" value="HATPase_C_sf"/>
</dbReference>
<keyword evidence="3 13" id="KW-0597">Phosphoprotein</keyword>
<dbReference type="PROSITE" id="PS50109">
    <property type="entry name" value="HIS_KIN"/>
    <property type="match status" value="1"/>
</dbReference>
<dbReference type="CDD" id="cd16922">
    <property type="entry name" value="HATPase_EvgS-ArcB-TorS-like"/>
    <property type="match status" value="1"/>
</dbReference>
<organism evidence="18 19">
    <name type="scientific">Chitinibacter bivalviorum</name>
    <dbReference type="NCBI Taxonomy" id="2739434"/>
    <lineage>
        <taxon>Bacteria</taxon>
        <taxon>Pseudomonadati</taxon>
        <taxon>Pseudomonadota</taxon>
        <taxon>Betaproteobacteria</taxon>
        <taxon>Neisseriales</taxon>
        <taxon>Chitinibacteraceae</taxon>
        <taxon>Chitinibacter</taxon>
    </lineage>
</organism>
<keyword evidence="5" id="KW-0547">Nucleotide-binding</keyword>
<dbReference type="SMART" id="SM00388">
    <property type="entry name" value="HisKA"/>
    <property type="match status" value="1"/>
</dbReference>
<dbReference type="RefSeq" id="WP_179355500.1">
    <property type="nucleotide sequence ID" value="NZ_CP058627.1"/>
</dbReference>
<dbReference type="KEGG" id="chiz:HQ393_12535"/>
<proteinExistence type="predicted"/>
<dbReference type="SUPFAM" id="SSF55781">
    <property type="entry name" value="GAF domain-like"/>
    <property type="match status" value="1"/>
</dbReference>
<dbReference type="SUPFAM" id="SSF52172">
    <property type="entry name" value="CheY-like"/>
    <property type="match status" value="2"/>
</dbReference>
<evidence type="ECO:0000313" key="18">
    <source>
        <dbReference type="EMBL" id="QLG88998.1"/>
    </source>
</evidence>
<gene>
    <name evidence="18" type="ORF">HQ393_12535</name>
</gene>
<dbReference type="Gene3D" id="3.30.450.40">
    <property type="match status" value="1"/>
</dbReference>
<dbReference type="Gene3D" id="3.40.50.2300">
    <property type="match status" value="2"/>
</dbReference>
<feature type="modified residue" description="4-aspartylphosphate" evidence="13">
    <location>
        <position position="793"/>
    </location>
</feature>
<dbReference type="InterPro" id="IPR029016">
    <property type="entry name" value="GAF-like_dom_sf"/>
</dbReference>
<dbReference type="PROSITE" id="PS50113">
    <property type="entry name" value="PAC"/>
    <property type="match status" value="1"/>
</dbReference>
<dbReference type="InterPro" id="IPR003018">
    <property type="entry name" value="GAF"/>
</dbReference>
<evidence type="ECO:0000256" key="10">
    <source>
        <dbReference type="ARBA" id="ARBA00064003"/>
    </source>
</evidence>
<dbReference type="SUPFAM" id="SSF47384">
    <property type="entry name" value="Homodimeric domain of signal transducing histidine kinase"/>
    <property type="match status" value="1"/>
</dbReference>
<evidence type="ECO:0000256" key="11">
    <source>
        <dbReference type="ARBA" id="ARBA00068150"/>
    </source>
</evidence>
<dbReference type="GO" id="GO:0000155">
    <property type="term" value="F:phosphorelay sensor kinase activity"/>
    <property type="evidence" value="ECO:0007669"/>
    <property type="project" value="InterPro"/>
</dbReference>
<evidence type="ECO:0000256" key="12">
    <source>
        <dbReference type="ARBA" id="ARBA00070152"/>
    </source>
</evidence>
<dbReference type="InterPro" id="IPR001789">
    <property type="entry name" value="Sig_transdc_resp-reg_receiver"/>
</dbReference>
<evidence type="ECO:0000259" key="15">
    <source>
        <dbReference type="PROSITE" id="PS50110"/>
    </source>
</evidence>
<feature type="modified residue" description="4-aspartylphosphate" evidence="13">
    <location>
        <position position="932"/>
    </location>
</feature>
<dbReference type="InterPro" id="IPR011006">
    <property type="entry name" value="CheY-like_superfamily"/>
</dbReference>
<evidence type="ECO:0000256" key="13">
    <source>
        <dbReference type="PROSITE-ProRule" id="PRU00169"/>
    </source>
</evidence>
<dbReference type="PANTHER" id="PTHR45339:SF1">
    <property type="entry name" value="HYBRID SIGNAL TRANSDUCTION HISTIDINE KINASE J"/>
    <property type="match status" value="1"/>
</dbReference>
<dbReference type="FunFam" id="1.10.287.130:FF:000002">
    <property type="entry name" value="Two-component osmosensing histidine kinase"/>
    <property type="match status" value="1"/>
</dbReference>
<keyword evidence="8" id="KW-0902">Two-component regulatory system</keyword>
<dbReference type="InterPro" id="IPR000700">
    <property type="entry name" value="PAS-assoc_C"/>
</dbReference>
<evidence type="ECO:0000313" key="19">
    <source>
        <dbReference type="Proteomes" id="UP000509597"/>
    </source>
</evidence>
<evidence type="ECO:0000259" key="14">
    <source>
        <dbReference type="PROSITE" id="PS50109"/>
    </source>
</evidence>
<dbReference type="InterPro" id="IPR035965">
    <property type="entry name" value="PAS-like_dom_sf"/>
</dbReference>
<dbReference type="EMBL" id="CP058627">
    <property type="protein sequence ID" value="QLG88998.1"/>
    <property type="molecule type" value="Genomic_DNA"/>
</dbReference>
<evidence type="ECO:0000256" key="1">
    <source>
        <dbReference type="ARBA" id="ARBA00000085"/>
    </source>
</evidence>
<dbReference type="Pfam" id="PF00512">
    <property type="entry name" value="HisKA"/>
    <property type="match status" value="1"/>
</dbReference>
<comment type="subunit">
    <text evidence="10">At low DSF concentrations, interacts with RpfF.</text>
</comment>
<dbReference type="PANTHER" id="PTHR45339">
    <property type="entry name" value="HYBRID SIGNAL TRANSDUCTION HISTIDINE KINASE J"/>
    <property type="match status" value="1"/>
</dbReference>
<protein>
    <recommendedName>
        <fullName evidence="11">Sensory/regulatory protein RpfC</fullName>
        <ecNumber evidence="2">2.7.13.3</ecNumber>
    </recommendedName>
    <alternativeName>
        <fullName evidence="12">Virulence sensor protein BvgS</fullName>
    </alternativeName>
</protein>
<dbReference type="InterPro" id="IPR003661">
    <property type="entry name" value="HisK_dim/P_dom"/>
</dbReference>
<dbReference type="NCBIfam" id="TIGR00229">
    <property type="entry name" value="sensory_box"/>
    <property type="match status" value="1"/>
</dbReference>
<feature type="domain" description="PAC" evidence="17">
    <location>
        <begin position="430"/>
        <end position="481"/>
    </location>
</feature>
<evidence type="ECO:0000256" key="5">
    <source>
        <dbReference type="ARBA" id="ARBA00022741"/>
    </source>
</evidence>
<dbReference type="Gene3D" id="3.30.565.10">
    <property type="entry name" value="Histidine kinase-like ATPase, C-terminal domain"/>
    <property type="match status" value="1"/>
</dbReference>
<evidence type="ECO:0000256" key="9">
    <source>
        <dbReference type="ARBA" id="ARBA00058004"/>
    </source>
</evidence>
<dbReference type="GO" id="GO:0005524">
    <property type="term" value="F:ATP binding"/>
    <property type="evidence" value="ECO:0007669"/>
    <property type="project" value="UniProtKB-KW"/>
</dbReference>
<dbReference type="PROSITE" id="PS50110">
    <property type="entry name" value="RESPONSE_REGULATORY"/>
    <property type="match status" value="2"/>
</dbReference>
<dbReference type="Pfam" id="PF02518">
    <property type="entry name" value="HATPase_c"/>
    <property type="match status" value="1"/>
</dbReference>
<dbReference type="InterPro" id="IPR005467">
    <property type="entry name" value="His_kinase_dom"/>
</dbReference>
<name>A0A7H9BL57_9NEIS</name>
<dbReference type="AlphaFoldDB" id="A0A7H9BL57"/>
<dbReference type="Pfam" id="PF01590">
    <property type="entry name" value="GAF"/>
    <property type="match status" value="1"/>
</dbReference>
<feature type="domain" description="PAS" evidence="16">
    <location>
        <begin position="374"/>
        <end position="427"/>
    </location>
</feature>
<evidence type="ECO:0000256" key="4">
    <source>
        <dbReference type="ARBA" id="ARBA00022679"/>
    </source>
</evidence>
<keyword evidence="19" id="KW-1185">Reference proteome</keyword>
<comment type="catalytic activity">
    <reaction evidence="1">
        <text>ATP + protein L-histidine = ADP + protein N-phospho-L-histidine.</text>
        <dbReference type="EC" id="2.7.13.3"/>
    </reaction>
</comment>
<dbReference type="SMART" id="SM00448">
    <property type="entry name" value="REC"/>
    <property type="match status" value="2"/>
</dbReference>
<evidence type="ECO:0000256" key="8">
    <source>
        <dbReference type="ARBA" id="ARBA00023012"/>
    </source>
</evidence>
<dbReference type="EC" id="2.7.13.3" evidence="2"/>
<evidence type="ECO:0000256" key="3">
    <source>
        <dbReference type="ARBA" id="ARBA00022553"/>
    </source>
</evidence>
<dbReference type="CDD" id="cd00082">
    <property type="entry name" value="HisKA"/>
    <property type="match status" value="1"/>
</dbReference>
<keyword evidence="4" id="KW-0808">Transferase</keyword>
<dbReference type="InterPro" id="IPR013655">
    <property type="entry name" value="PAS_fold_3"/>
</dbReference>
<dbReference type="PROSITE" id="PS50112">
    <property type="entry name" value="PAS"/>
    <property type="match status" value="1"/>
</dbReference>
<dbReference type="Gene3D" id="3.30.450.20">
    <property type="entry name" value="PAS domain"/>
    <property type="match status" value="1"/>
</dbReference>
<feature type="domain" description="Response regulatory" evidence="15">
    <location>
        <begin position="739"/>
        <end position="860"/>
    </location>
</feature>
<reference evidence="18 19" key="1">
    <citation type="submission" date="2020-07" db="EMBL/GenBank/DDBJ databases">
        <title>Complete genome sequence of Chitinibacter sp. 2T18.</title>
        <authorList>
            <person name="Bae J.-W."/>
            <person name="Choi J.-W."/>
        </authorList>
    </citation>
    <scope>NUCLEOTIDE SEQUENCE [LARGE SCALE GENOMIC DNA]</scope>
    <source>
        <strain evidence="18 19">2T18</strain>
    </source>
</reference>
<dbReference type="SUPFAM" id="SSF55874">
    <property type="entry name" value="ATPase domain of HSP90 chaperone/DNA topoisomerase II/histidine kinase"/>
    <property type="match status" value="1"/>
</dbReference>
<sequence>MPPDVLPALLRAQSAFLGEQIDAAAWPQVLQDLILLSDSAAGLLGEVKHLGHGTIELLSVHHGRQQPGSTPAEQTTPTVFQFSSPLWQDLVNHHVAIENRARNAPQLTQALEGVIHHAGGIERCIGLPIQHQGELLGIALLINCSKDYRAILADQLAPLLATIAQMMLFQRQCLARRAIDEMHLRQQAVLGTLNQITALSQQNEHDLLGAALRLACEYFEVPYGTIGKIQDQIFQIEVQYSPEHNMREGQQYALEQTYCSITFEQDDVVAISMMGLSPWADRRCYSTFGLETYIGIPIWVDGKRYGTLSFAAREAHGREFDTVDCEFVRLMARWVGSTLEREHANIERKMLLERFQKIGKEVPGLIFQTRMRSDGTSAYEYASAGIEDIYGLTPADVANDAALVLAMVHPDDMPGVVASYMVALENLTHWDTMYRVNHPEKGMIWVEGHAKPERTAEGDTVWYGIATDVTARKEAEQQLQQAKLAAEAANRAKSLFLANMSHEIRTPMNGVLGMVSLLLDSDLSQQQREYAETVRYSGDVLLGVINDILDFSKIEAGHLELEEIDFDLARLLNDFSAMMALRLQEKGLQYDCTIAEDVPTLLRSDPGRLRQVLINLVGNAIKFTENGHVRVTVNVHSKTAEVVNLRFCISDTGIGIPADKLHRLFNSFSQVDESTSRRFGGTGLGLAICKQIVTLMGGEISAHSIAGKGTDFSFIVKMSLAHAAERSRPRRDACPKTQKVLLADGIESHREALHELLSTWAGQVHCVDNGEQALRHLQAAAATAEPFTMALLDMHLPQIEGLVLAQKIKDDSDLGHPQVVMLTAMGVRGDGIRAHSAGCAAYLPKPVQADEFYAVLELVLQGEGEQQLVTRHTLKDVQPKPYHVLLAEDNPVNRMVAVKMLEKLGCTVQTAENGRYAVNALMENDFDLVFMDLQMPEMDGLEATRAIREASTGVRNPKIAIVALTANAVAEDRQHCFDVGMNDFLIKPIQADALARALKQWGH</sequence>
<dbReference type="SUPFAM" id="SSF55785">
    <property type="entry name" value="PYP-like sensor domain (PAS domain)"/>
    <property type="match status" value="1"/>
</dbReference>
<evidence type="ECO:0000256" key="7">
    <source>
        <dbReference type="ARBA" id="ARBA00022840"/>
    </source>
</evidence>
<dbReference type="InterPro" id="IPR000014">
    <property type="entry name" value="PAS"/>
</dbReference>